<dbReference type="InterPro" id="IPR008394">
    <property type="entry name" value="AfaD"/>
</dbReference>
<sequence length="150" mass="16962">MQMNQYNSSIPKFIVSVFLIVTGFFSSTIKAQELKLMIKINEAVFYDRITSNKIIGTGHLFNREGKKILISSSLEKIKNTPGAYIIRGQNNSAHKLRIRIGGEDWQPDNSGIGMVSHSDFTNEFNIYYFGNGDIPVDTYLISIYATEIEL</sequence>
<dbReference type="NCBIfam" id="NF011772">
    <property type="entry name" value="PRK15231.1"/>
    <property type="match status" value="1"/>
</dbReference>
<dbReference type="EMBL" id="AM933172">
    <property type="protein sequence ID" value="CAR35805.1"/>
    <property type="molecule type" value="Genomic_DNA"/>
</dbReference>
<proteinExistence type="predicted"/>
<accession>A0A6C7HVK4</accession>
<gene>
    <name evidence="2" type="ordered locus">SEN4250</name>
</gene>
<evidence type="ECO:0000256" key="1">
    <source>
        <dbReference type="ARBA" id="ARBA00022729"/>
    </source>
</evidence>
<keyword evidence="1" id="KW-0732">Signal</keyword>
<dbReference type="InterPro" id="IPR037028">
    <property type="entry name" value="Dr_adhesin_sf"/>
</dbReference>
<evidence type="ECO:0000313" key="2">
    <source>
        <dbReference type="EMBL" id="CAR35805.1"/>
    </source>
</evidence>
<organism evidence="2 3">
    <name type="scientific">Salmonella enteritidis PT4 (strain P125109)</name>
    <dbReference type="NCBI Taxonomy" id="550537"/>
    <lineage>
        <taxon>Bacteria</taxon>
        <taxon>Pseudomonadati</taxon>
        <taxon>Pseudomonadota</taxon>
        <taxon>Gammaproteobacteria</taxon>
        <taxon>Enterobacterales</taxon>
        <taxon>Enterobacteriaceae</taxon>
        <taxon>Salmonella</taxon>
    </lineage>
</organism>
<dbReference type="Proteomes" id="UP000000613">
    <property type="component" value="Chromosome"/>
</dbReference>
<name>A0A6C7HVK4_SALEP</name>
<dbReference type="Gene3D" id="2.60.40.1570">
    <property type="entry name" value="Dr adhesin"/>
    <property type="match status" value="1"/>
</dbReference>
<dbReference type="CDD" id="cd18776">
    <property type="entry name" value="AfaD-like"/>
    <property type="match status" value="1"/>
</dbReference>
<dbReference type="InterPro" id="IPR008966">
    <property type="entry name" value="Adhesion_dom_sf"/>
</dbReference>
<dbReference type="Pfam" id="PF05775">
    <property type="entry name" value="AfaD"/>
    <property type="match status" value="1"/>
</dbReference>
<dbReference type="AlphaFoldDB" id="A0A6C7HVK4"/>
<protein>
    <submittedName>
        <fullName evidence="2">Fimbrial adhesin subunit</fullName>
    </submittedName>
</protein>
<evidence type="ECO:0000313" key="3">
    <source>
        <dbReference type="Proteomes" id="UP000000613"/>
    </source>
</evidence>
<reference evidence="2 3" key="1">
    <citation type="journal article" date="2008" name="Genome Res.">
        <title>Comparative genome analysis of Salmonella enteritidis PT4 and Salmonella gallinarum 287/91 provides insights into evolutionary and host adaptation pathways.</title>
        <authorList>
            <person name="Thomson N.R."/>
            <person name="Clayton D.J."/>
            <person name="Windhorst D."/>
            <person name="Vernikos G."/>
            <person name="Davidson S."/>
            <person name="Churcher C."/>
            <person name="Quail M.A."/>
            <person name="Stevens M."/>
            <person name="Jones M.A."/>
            <person name="Watson M."/>
            <person name="Barron A."/>
            <person name="Layton A."/>
            <person name="Pickard D."/>
            <person name="Kingsley R.A."/>
            <person name="Bignell A."/>
            <person name="Clark L."/>
            <person name="Harris B."/>
            <person name="Ormond D."/>
            <person name="Abdellah Z."/>
            <person name="Brooks K."/>
            <person name="Cherevach I."/>
            <person name="Chillingworth T."/>
            <person name="Woodward J."/>
            <person name="Norberczak H."/>
            <person name="Lord A."/>
            <person name="Arrowsmith C."/>
            <person name="Jagels K."/>
            <person name="Moule S."/>
            <person name="Mungall K."/>
            <person name="Sanders M."/>
            <person name="Whitehead S."/>
            <person name="Chabalgoity J.A."/>
            <person name="Maskell D."/>
            <person name="Humphrey T."/>
            <person name="Roberts M."/>
            <person name="Barrow P.A."/>
            <person name="Dougan G."/>
            <person name="Parkhill J."/>
        </authorList>
    </citation>
    <scope>NUCLEOTIDE SEQUENCE [LARGE SCALE GENOMIC DNA]</scope>
    <source>
        <strain evidence="2 3">P125109</strain>
    </source>
</reference>
<dbReference type="SUPFAM" id="SSF49401">
    <property type="entry name" value="Bacterial adhesins"/>
    <property type="match status" value="1"/>
</dbReference>
<dbReference type="KEGG" id="set:SEN4250"/>